<dbReference type="InterPro" id="IPR051016">
    <property type="entry name" value="Diverse_Substrate_AcTransf"/>
</dbReference>
<evidence type="ECO:0000259" key="3">
    <source>
        <dbReference type="PROSITE" id="PS51186"/>
    </source>
</evidence>
<dbReference type="PROSITE" id="PS51186">
    <property type="entry name" value="GNAT"/>
    <property type="match status" value="1"/>
</dbReference>
<gene>
    <name evidence="4" type="ORF">SRB5_67220</name>
</gene>
<protein>
    <recommendedName>
        <fullName evidence="3">N-acetyltransferase domain-containing protein</fullName>
    </recommendedName>
</protein>
<accession>A0A7K0CT36</accession>
<reference evidence="4 5" key="1">
    <citation type="submission" date="2019-10" db="EMBL/GenBank/DDBJ databases">
        <title>Streptomyces smaragdinus sp. nov. and Streptomyces fabii sp. nov., isolated from the gut of fungus growing-termite Macrotermes natalensis.</title>
        <authorList>
            <person name="Schwitalla J."/>
            <person name="Benndorf R."/>
            <person name="Martin K."/>
            <person name="De Beer W."/>
            <person name="Kaster A.-K."/>
            <person name="Vollmers J."/>
            <person name="Poulsen M."/>
            <person name="Beemelmanns C."/>
        </authorList>
    </citation>
    <scope>NUCLEOTIDE SEQUENCE [LARGE SCALE GENOMIC DNA]</scope>
    <source>
        <strain evidence="4 5">RB5</strain>
    </source>
</reference>
<comment type="caution">
    <text evidence="4">The sequence shown here is derived from an EMBL/GenBank/DDBJ whole genome shotgun (WGS) entry which is preliminary data.</text>
</comment>
<keyword evidence="1" id="KW-0808">Transferase</keyword>
<dbReference type="PANTHER" id="PTHR10545:SF29">
    <property type="entry name" value="GH14572P-RELATED"/>
    <property type="match status" value="1"/>
</dbReference>
<dbReference type="RefSeq" id="WP_153457321.1">
    <property type="nucleotide sequence ID" value="NZ_WEGJ01000058.1"/>
</dbReference>
<dbReference type="EMBL" id="WEGJ01000058">
    <property type="protein sequence ID" value="MQY16523.1"/>
    <property type="molecule type" value="Genomic_DNA"/>
</dbReference>
<dbReference type="GO" id="GO:0008080">
    <property type="term" value="F:N-acetyltransferase activity"/>
    <property type="evidence" value="ECO:0007669"/>
    <property type="project" value="UniProtKB-ARBA"/>
</dbReference>
<dbReference type="CDD" id="cd04301">
    <property type="entry name" value="NAT_SF"/>
    <property type="match status" value="1"/>
</dbReference>
<dbReference type="OrthoDB" id="3375743at2"/>
<dbReference type="SUPFAM" id="SSF55729">
    <property type="entry name" value="Acyl-CoA N-acyltransferases (Nat)"/>
    <property type="match status" value="1"/>
</dbReference>
<sequence>MHIREATAQDVGLISVLLGETEGHYGGDPSPRDPAQIRGALFGPRPAATVLLAEDGDAGVLGFASYTFHWPASGAHTSLFLKELYVRDHGRRRGVARALMERLTDIARELGCTRVEWTADTDNPQALALYEALGVPPKPDKIFYRAPV</sequence>
<evidence type="ECO:0000313" key="4">
    <source>
        <dbReference type="EMBL" id="MQY16523.1"/>
    </source>
</evidence>
<proteinExistence type="predicted"/>
<dbReference type="PANTHER" id="PTHR10545">
    <property type="entry name" value="DIAMINE N-ACETYLTRANSFERASE"/>
    <property type="match status" value="1"/>
</dbReference>
<name>A0A7K0CT36_9ACTN</name>
<feature type="domain" description="N-acetyltransferase" evidence="3">
    <location>
        <begin position="1"/>
        <end position="148"/>
    </location>
</feature>
<keyword evidence="5" id="KW-1185">Reference proteome</keyword>
<evidence type="ECO:0000256" key="1">
    <source>
        <dbReference type="ARBA" id="ARBA00022679"/>
    </source>
</evidence>
<dbReference type="Proteomes" id="UP000466345">
    <property type="component" value="Unassembled WGS sequence"/>
</dbReference>
<keyword evidence="2" id="KW-0012">Acyltransferase</keyword>
<evidence type="ECO:0000256" key="2">
    <source>
        <dbReference type="ARBA" id="ARBA00023315"/>
    </source>
</evidence>
<dbReference type="InterPro" id="IPR000182">
    <property type="entry name" value="GNAT_dom"/>
</dbReference>
<dbReference type="AlphaFoldDB" id="A0A7K0CT36"/>
<evidence type="ECO:0000313" key="5">
    <source>
        <dbReference type="Proteomes" id="UP000466345"/>
    </source>
</evidence>
<organism evidence="4 5">
    <name type="scientific">Streptomyces smaragdinus</name>
    <dbReference type="NCBI Taxonomy" id="2585196"/>
    <lineage>
        <taxon>Bacteria</taxon>
        <taxon>Bacillati</taxon>
        <taxon>Actinomycetota</taxon>
        <taxon>Actinomycetes</taxon>
        <taxon>Kitasatosporales</taxon>
        <taxon>Streptomycetaceae</taxon>
        <taxon>Streptomyces</taxon>
    </lineage>
</organism>
<dbReference type="Pfam" id="PF00583">
    <property type="entry name" value="Acetyltransf_1"/>
    <property type="match status" value="1"/>
</dbReference>
<dbReference type="InterPro" id="IPR016181">
    <property type="entry name" value="Acyl_CoA_acyltransferase"/>
</dbReference>
<dbReference type="Gene3D" id="3.40.630.30">
    <property type="match status" value="1"/>
</dbReference>